<organism evidence="2 3">
    <name type="scientific">Fistulifera solaris</name>
    <name type="common">Oleaginous diatom</name>
    <dbReference type="NCBI Taxonomy" id="1519565"/>
    <lineage>
        <taxon>Eukaryota</taxon>
        <taxon>Sar</taxon>
        <taxon>Stramenopiles</taxon>
        <taxon>Ochrophyta</taxon>
        <taxon>Bacillariophyta</taxon>
        <taxon>Bacillariophyceae</taxon>
        <taxon>Bacillariophycidae</taxon>
        <taxon>Naviculales</taxon>
        <taxon>Naviculaceae</taxon>
        <taxon>Fistulifera</taxon>
    </lineage>
</organism>
<proteinExistence type="predicted"/>
<evidence type="ECO:0000256" key="1">
    <source>
        <dbReference type="SAM" id="MobiDB-lite"/>
    </source>
</evidence>
<feature type="region of interest" description="Disordered" evidence="1">
    <location>
        <begin position="374"/>
        <end position="399"/>
    </location>
</feature>
<feature type="compositionally biased region" description="Polar residues" evidence="1">
    <location>
        <begin position="378"/>
        <end position="399"/>
    </location>
</feature>
<feature type="region of interest" description="Disordered" evidence="1">
    <location>
        <begin position="192"/>
        <end position="212"/>
    </location>
</feature>
<dbReference type="Proteomes" id="UP000198406">
    <property type="component" value="Unassembled WGS sequence"/>
</dbReference>
<feature type="region of interest" description="Disordered" evidence="1">
    <location>
        <begin position="1226"/>
        <end position="1252"/>
    </location>
</feature>
<feature type="region of interest" description="Disordered" evidence="1">
    <location>
        <begin position="232"/>
        <end position="258"/>
    </location>
</feature>
<dbReference type="EMBL" id="BDSP01000153">
    <property type="protein sequence ID" value="GAX21003.1"/>
    <property type="molecule type" value="Genomic_DNA"/>
</dbReference>
<protein>
    <submittedName>
        <fullName evidence="2">Uncharacterized protein</fullName>
    </submittedName>
</protein>
<feature type="compositionally biased region" description="Polar residues" evidence="1">
    <location>
        <begin position="232"/>
        <end position="246"/>
    </location>
</feature>
<evidence type="ECO:0000313" key="3">
    <source>
        <dbReference type="Proteomes" id="UP000198406"/>
    </source>
</evidence>
<feature type="region of interest" description="Disordered" evidence="1">
    <location>
        <begin position="419"/>
        <end position="445"/>
    </location>
</feature>
<feature type="compositionally biased region" description="Basic and acidic residues" evidence="1">
    <location>
        <begin position="603"/>
        <end position="629"/>
    </location>
</feature>
<sequence>MDPNSDLGMFAYELQNSLGTISLSEEELGVPGLACKAHNKQNAICGTIDDTTNDGTLLGDEICARLSGTLATAIDGVNACFHRRAAAKSRRPSSSYILPKYSQELRWPMTHSQLEQIWGDEIHVLRLNDFVSSYDRRDGRETVASLSPRSNREQPPQGTSTYFDYVTIKNIPFVQGMDVAVAPTCYIPTTNEPQPTMANTKPQEPTVSSAETTCSTPCAPVTNMPVECSPHQASTLVQTQSSNTPSKSDRGTDCTGRNNIEIQLPEELVGSGEEVTLQCHDNEGKTIISLGVSFCDEKKDNDTQSKLQEFSRKDRSTSTLDPETLESTVDKTDLLSNSQEFAALPGISILDISSPLQQYSKIDPPTNTIGFDPRVDSVDSTAPSPSVEDTGTLQDRSNADISCDLKEPAKDDWRLSGILVSTPKNPSETSPVFEDSRTRNLQPNPSDFWDGEIEFIEHSSASIRRQRSSFKKYASEARERSLYSSGTSKDHTSCETSGRVKHLDLGHLLSCPAEVERPVDQLRLQQDVDKAVDAAKVNEDSLPLVDEARACASDSTGDDIQELEHIEIVHVEESFDQGDFFQSGETNGIIFAASQTGAIGNDLKGEGDETNHEDKTDNLDDTSSADKSRSSKSLSEPCVEDISESSSVNVDEYHATFLGVIPGKIPTFSKKAEIFTADEGNIESADQKGYFASATASLASKAQSTKTDAEFIGCYSEGARLQNAVRAETKLLTNQSALSLVPANPSASSVLFFKPTINVFGGESGANDLAALTRAFSKMPDVSSGISDKETSCKSPFEFNRESNIKSKTDDRWCGPFCDNDDDSFTKELSRLATSERLLREELESFQRKLSRASETRTIIDLSMIDDSYGSTFSVNGDKHRWDWKSNTLKYGTITDPLPHEDCCSSRYITSSTGLASSLNRKTQFGNQDRRLAYHSCQTQFDSGTQRAPLTAIPRNEDPPYRRQCIQQPPRSVNYASASDERVDAKINLLRSRLDQKRSALRTAIDSQRISVQTDHIEEEDTSSFGYAGSNIMRTRLESDQSVEEISERSENDPLERTLGYCAGNALNINGPSPTSFIKSTSLAIDHQENTSSNLSSLSAKQPKSDNQFSQVNNCRNRPESGDYLTRTYNFDEDDSLEFPQIEVALSPNSLEFTTDDGLTFKGIEMSSFNSGVNSNALMDVCFVKSEAETGISPIQNENELVTHGEESKLSESKSSGYITLSDDSSSFRFSESDGSRQLSRHSTPPGVTASYSTTSSLSFQEHLPVFARQENSIGSLSSRLSLTTIDSSKAEQMLVSYRESQQCMDPHSVSHFPARHAPSQNTSAASRLRLVRFDLPLLSEPQIPYYISSDVDDIDAYVPGSSDVFTDPFLSSLSTGQSTHASKADPPGCLEKDPDEYLKDEAKFKPRFALNNSHTTKNGCPSDAGQIEKKREAVHKKKVPLKRSQQVSSCQAPREIRISVPSKNTYLDKLKLSRDLRKSILLGHKKKSQLL</sequence>
<keyword evidence="3" id="KW-1185">Reference proteome</keyword>
<feature type="compositionally biased region" description="Basic and acidic residues" evidence="1">
    <location>
        <begin position="303"/>
        <end position="316"/>
    </location>
</feature>
<feature type="region of interest" description="Disordered" evidence="1">
    <location>
        <begin position="600"/>
        <end position="640"/>
    </location>
</feature>
<feature type="region of interest" description="Disordered" evidence="1">
    <location>
        <begin position="303"/>
        <end position="324"/>
    </location>
</feature>
<accession>A0A1Z5K421</accession>
<feature type="region of interest" description="Disordered" evidence="1">
    <location>
        <begin position="1089"/>
        <end position="1111"/>
    </location>
</feature>
<gene>
    <name evidence="2" type="ORF">FisN_1Lh329</name>
</gene>
<dbReference type="InParanoid" id="A0A1Z5K421"/>
<feature type="compositionally biased region" description="Polar residues" evidence="1">
    <location>
        <begin position="144"/>
        <end position="159"/>
    </location>
</feature>
<reference evidence="2 3" key="1">
    <citation type="journal article" date="2015" name="Plant Cell">
        <title>Oil accumulation by the oleaginous diatom Fistulifera solaris as revealed by the genome and transcriptome.</title>
        <authorList>
            <person name="Tanaka T."/>
            <person name="Maeda Y."/>
            <person name="Veluchamy A."/>
            <person name="Tanaka M."/>
            <person name="Abida H."/>
            <person name="Marechal E."/>
            <person name="Bowler C."/>
            <person name="Muto M."/>
            <person name="Sunaga Y."/>
            <person name="Tanaka M."/>
            <person name="Yoshino T."/>
            <person name="Taniguchi T."/>
            <person name="Fukuda Y."/>
            <person name="Nemoto M."/>
            <person name="Matsumoto M."/>
            <person name="Wong P.S."/>
            <person name="Aburatani S."/>
            <person name="Fujibuchi W."/>
        </authorList>
    </citation>
    <scope>NUCLEOTIDE SEQUENCE [LARGE SCALE GENOMIC DNA]</scope>
    <source>
        <strain evidence="2 3">JPCC DA0580</strain>
    </source>
</reference>
<comment type="caution">
    <text evidence="2">The sequence shown here is derived from an EMBL/GenBank/DDBJ whole genome shotgun (WGS) entry which is preliminary data.</text>
</comment>
<evidence type="ECO:0000313" key="2">
    <source>
        <dbReference type="EMBL" id="GAX21003.1"/>
    </source>
</evidence>
<feature type="compositionally biased region" description="Polar residues" evidence="1">
    <location>
        <begin position="1090"/>
        <end position="1111"/>
    </location>
</feature>
<feature type="region of interest" description="Disordered" evidence="1">
    <location>
        <begin position="139"/>
        <end position="159"/>
    </location>
</feature>
<name>A0A1Z5K421_FISSO</name>